<dbReference type="GO" id="GO:0022857">
    <property type="term" value="F:transmembrane transporter activity"/>
    <property type="evidence" value="ECO:0007669"/>
    <property type="project" value="InterPro"/>
</dbReference>
<evidence type="ECO:0000313" key="8">
    <source>
        <dbReference type="Proteomes" id="UP000053617"/>
    </source>
</evidence>
<name>A0A0D2IL27_9EURO</name>
<dbReference type="Proteomes" id="UP000053617">
    <property type="component" value="Unassembled WGS sequence"/>
</dbReference>
<dbReference type="OrthoDB" id="2585655at2759"/>
<gene>
    <name evidence="7" type="ORF">Z518_07464</name>
</gene>
<feature type="transmembrane region" description="Helical" evidence="5">
    <location>
        <begin position="341"/>
        <end position="374"/>
    </location>
</feature>
<evidence type="ECO:0000256" key="1">
    <source>
        <dbReference type="ARBA" id="ARBA00004141"/>
    </source>
</evidence>
<accession>A0A0D2IL27</accession>
<feature type="transmembrane region" description="Helical" evidence="5">
    <location>
        <begin position="386"/>
        <end position="408"/>
    </location>
</feature>
<evidence type="ECO:0000259" key="6">
    <source>
        <dbReference type="PROSITE" id="PS50850"/>
    </source>
</evidence>
<feature type="transmembrane region" description="Helical" evidence="5">
    <location>
        <begin position="69"/>
        <end position="97"/>
    </location>
</feature>
<keyword evidence="2 5" id="KW-0812">Transmembrane</keyword>
<dbReference type="VEuPathDB" id="FungiDB:Z518_07464"/>
<protein>
    <recommendedName>
        <fullName evidence="6">Major facilitator superfamily (MFS) profile domain-containing protein</fullName>
    </recommendedName>
</protein>
<feature type="transmembrane region" description="Helical" evidence="5">
    <location>
        <begin position="103"/>
        <end position="124"/>
    </location>
</feature>
<feature type="transmembrane region" description="Helical" evidence="5">
    <location>
        <begin position="522"/>
        <end position="543"/>
    </location>
</feature>
<dbReference type="AlphaFoldDB" id="A0A0D2IL27"/>
<feature type="transmembrane region" description="Helical" evidence="5">
    <location>
        <begin position="429"/>
        <end position="453"/>
    </location>
</feature>
<reference evidence="7 8" key="1">
    <citation type="submission" date="2015-01" db="EMBL/GenBank/DDBJ databases">
        <title>The Genome Sequence of Rhinocladiella mackenzie CBS 650.93.</title>
        <authorList>
            <consortium name="The Broad Institute Genomics Platform"/>
            <person name="Cuomo C."/>
            <person name="de Hoog S."/>
            <person name="Gorbushina A."/>
            <person name="Stielow B."/>
            <person name="Teixiera M."/>
            <person name="Abouelleil A."/>
            <person name="Chapman S.B."/>
            <person name="Priest M."/>
            <person name="Young S.K."/>
            <person name="Wortman J."/>
            <person name="Nusbaum C."/>
            <person name="Birren B."/>
        </authorList>
    </citation>
    <scope>NUCLEOTIDE SEQUENCE [LARGE SCALE GENOMIC DNA]</scope>
    <source>
        <strain evidence="7 8">CBS 650.93</strain>
    </source>
</reference>
<evidence type="ECO:0000256" key="3">
    <source>
        <dbReference type="ARBA" id="ARBA00022989"/>
    </source>
</evidence>
<sequence>MPFLGILDDTKIPHIPGTVILEETAAHSQEVTGGLKHGTGRNANIVLVPQPSNDPNDPLNWPMSKKLTALGITCWGAILYAAVVSAMLNAAFATMAVEINTTISKLVLASGYQTLVIGVTGPLFSALSRKWGKRPIFLLASILCLIADIVGSCVNSYEGVLASRIIQGFAIAPYESLIFTLISDMFFVHERGLYASCINFILAGISNLTGVVAGPIASNLGWRWLYYLLVLFGGTQTILQFLFVPETSYNRDRRYEIDEMKNDNLQDVAAFEYQEKLNMEKPGLARATHTEEASEGVSQTSSRQEEAVPRVYHKKTFVQELAIFSGTYSNENFLQLIIAPFAVVVNLAVSWILIVNSMFVVLYVVIAFVLAQLFSPPPYLLSPASIGYLSLGPFVGGALGSIILGLLSDPLIKWCARRNKGVYEPEYRLIPCTFGVFSGVGLMLFGHLVSIGASPYACATVHGLMLFGVMFLCIGTSNYALDAYRGMANEIFIASMAVKNIILYGFSYFVNNWTASAGPEHVFFVWGGVAFALIATLPVMFFLGKRYRSYWARNNLLEKMHVRTHEE</sequence>
<proteinExistence type="predicted"/>
<dbReference type="EMBL" id="KN847479">
    <property type="protein sequence ID" value="KIX03911.1"/>
    <property type="molecule type" value="Genomic_DNA"/>
</dbReference>
<dbReference type="GeneID" id="25295535"/>
<dbReference type="SUPFAM" id="SSF103473">
    <property type="entry name" value="MFS general substrate transporter"/>
    <property type="match status" value="1"/>
</dbReference>
<dbReference type="Gene3D" id="1.20.1250.20">
    <property type="entry name" value="MFS general substrate transporter like domains"/>
    <property type="match status" value="1"/>
</dbReference>
<comment type="subcellular location">
    <subcellularLocation>
        <location evidence="1">Membrane</location>
        <topology evidence="1">Multi-pass membrane protein</topology>
    </subcellularLocation>
</comment>
<feature type="transmembrane region" description="Helical" evidence="5">
    <location>
        <begin position="200"/>
        <end position="218"/>
    </location>
</feature>
<dbReference type="RefSeq" id="XP_013271047.1">
    <property type="nucleotide sequence ID" value="XM_013415593.1"/>
</dbReference>
<feature type="transmembrane region" description="Helical" evidence="5">
    <location>
        <begin position="459"/>
        <end position="479"/>
    </location>
</feature>
<evidence type="ECO:0000256" key="5">
    <source>
        <dbReference type="SAM" id="Phobius"/>
    </source>
</evidence>
<feature type="domain" description="Major facilitator superfamily (MFS) profile" evidence="6">
    <location>
        <begin position="69"/>
        <end position="547"/>
    </location>
</feature>
<organism evidence="7 8">
    <name type="scientific">Rhinocladiella mackenziei CBS 650.93</name>
    <dbReference type="NCBI Taxonomy" id="1442369"/>
    <lineage>
        <taxon>Eukaryota</taxon>
        <taxon>Fungi</taxon>
        <taxon>Dikarya</taxon>
        <taxon>Ascomycota</taxon>
        <taxon>Pezizomycotina</taxon>
        <taxon>Eurotiomycetes</taxon>
        <taxon>Chaetothyriomycetidae</taxon>
        <taxon>Chaetothyriales</taxon>
        <taxon>Herpotrichiellaceae</taxon>
        <taxon>Rhinocladiella</taxon>
    </lineage>
</organism>
<evidence type="ECO:0000256" key="2">
    <source>
        <dbReference type="ARBA" id="ARBA00022692"/>
    </source>
</evidence>
<feature type="transmembrane region" description="Helical" evidence="5">
    <location>
        <begin position="136"/>
        <end position="157"/>
    </location>
</feature>
<dbReference type="HOGENOM" id="CLU_008455_13_0_1"/>
<dbReference type="Pfam" id="PF07690">
    <property type="entry name" value="MFS_1"/>
    <property type="match status" value="1"/>
</dbReference>
<dbReference type="InterPro" id="IPR036259">
    <property type="entry name" value="MFS_trans_sf"/>
</dbReference>
<evidence type="ECO:0000256" key="4">
    <source>
        <dbReference type="ARBA" id="ARBA00023136"/>
    </source>
</evidence>
<dbReference type="PANTHER" id="PTHR23502">
    <property type="entry name" value="MAJOR FACILITATOR SUPERFAMILY"/>
    <property type="match status" value="1"/>
</dbReference>
<dbReference type="InterPro" id="IPR020846">
    <property type="entry name" value="MFS_dom"/>
</dbReference>
<evidence type="ECO:0000313" key="7">
    <source>
        <dbReference type="EMBL" id="KIX03911.1"/>
    </source>
</evidence>
<keyword evidence="3 5" id="KW-1133">Transmembrane helix</keyword>
<dbReference type="GO" id="GO:0005886">
    <property type="term" value="C:plasma membrane"/>
    <property type="evidence" value="ECO:0007669"/>
    <property type="project" value="TreeGrafter"/>
</dbReference>
<dbReference type="InterPro" id="IPR011701">
    <property type="entry name" value="MFS"/>
</dbReference>
<feature type="transmembrane region" description="Helical" evidence="5">
    <location>
        <begin position="169"/>
        <end position="188"/>
    </location>
</feature>
<dbReference type="PROSITE" id="PS50850">
    <property type="entry name" value="MFS"/>
    <property type="match status" value="1"/>
</dbReference>
<keyword evidence="8" id="KW-1185">Reference proteome</keyword>
<feature type="transmembrane region" description="Helical" evidence="5">
    <location>
        <begin position="491"/>
        <end position="510"/>
    </location>
</feature>
<keyword evidence="4 5" id="KW-0472">Membrane</keyword>
<feature type="transmembrane region" description="Helical" evidence="5">
    <location>
        <begin position="224"/>
        <end position="244"/>
    </location>
</feature>
<dbReference type="PANTHER" id="PTHR23502:SF29">
    <property type="entry name" value="TRANSPORTER, PUTATIVE (AFU_ORTHOLOGUE AFUA_6G06680)-RELATED"/>
    <property type="match status" value="1"/>
</dbReference>